<comment type="caution">
    <text evidence="1">The sequence shown here is derived from an EMBL/GenBank/DDBJ whole genome shotgun (WGS) entry which is preliminary data.</text>
</comment>
<dbReference type="RefSeq" id="WP_379797667.1">
    <property type="nucleotide sequence ID" value="NZ_JBHSFY010000006.1"/>
</dbReference>
<keyword evidence="2" id="KW-1185">Reference proteome</keyword>
<evidence type="ECO:0000313" key="1">
    <source>
        <dbReference type="EMBL" id="MFC4477573.1"/>
    </source>
</evidence>
<sequence length="153" mass="18611">MERRVVYIRKNYKITHLRTMNLKNELEKTFNYLFFDGLKLYKVANQYYDWFSSDDYAIWSNSYVELNHKRIYIIKENVKVLSTFRFYTKEELESISSKYNFQIKEEDGVYYAFTEAHNSRQFEISENDELIVIYCTNGSYAPESIFIYGVYEK</sequence>
<dbReference type="Proteomes" id="UP001596003">
    <property type="component" value="Unassembled WGS sequence"/>
</dbReference>
<dbReference type="EMBL" id="JBHSFY010000006">
    <property type="protein sequence ID" value="MFC4477573.1"/>
    <property type="molecule type" value="Genomic_DNA"/>
</dbReference>
<proteinExistence type="predicted"/>
<accession>A0ABV8ZF80</accession>
<gene>
    <name evidence="1" type="ORF">ACFO3N_10915</name>
</gene>
<evidence type="ECO:0000313" key="2">
    <source>
        <dbReference type="Proteomes" id="UP001596003"/>
    </source>
</evidence>
<organism evidence="1 2">
    <name type="scientific">Flavobacterium chungangensis</name>
    <dbReference type="NCBI Taxonomy" id="2708132"/>
    <lineage>
        <taxon>Bacteria</taxon>
        <taxon>Pseudomonadati</taxon>
        <taxon>Bacteroidota</taxon>
        <taxon>Flavobacteriia</taxon>
        <taxon>Flavobacteriales</taxon>
        <taxon>Flavobacteriaceae</taxon>
        <taxon>Flavobacterium</taxon>
    </lineage>
</organism>
<name>A0ABV8ZF80_9FLAO</name>
<protein>
    <submittedName>
        <fullName evidence="1">Uncharacterized protein</fullName>
    </submittedName>
</protein>
<reference evidence="2" key="1">
    <citation type="journal article" date="2019" name="Int. J. Syst. Evol. Microbiol.">
        <title>The Global Catalogue of Microorganisms (GCM) 10K type strain sequencing project: providing services to taxonomists for standard genome sequencing and annotation.</title>
        <authorList>
            <consortium name="The Broad Institute Genomics Platform"/>
            <consortium name="The Broad Institute Genome Sequencing Center for Infectious Disease"/>
            <person name="Wu L."/>
            <person name="Ma J."/>
        </authorList>
    </citation>
    <scope>NUCLEOTIDE SEQUENCE [LARGE SCALE GENOMIC DNA]</scope>
    <source>
        <strain evidence="2">NBRC 103627</strain>
    </source>
</reference>